<dbReference type="Proteomes" id="UP000824123">
    <property type="component" value="Unassembled WGS sequence"/>
</dbReference>
<name>A0A9D1LTH0_9FIRM</name>
<reference evidence="8" key="1">
    <citation type="submission" date="2020-10" db="EMBL/GenBank/DDBJ databases">
        <authorList>
            <person name="Gilroy R."/>
        </authorList>
    </citation>
    <scope>NUCLEOTIDE SEQUENCE</scope>
    <source>
        <strain evidence="8">ChiSxjej2B14-8506</strain>
    </source>
</reference>
<dbReference type="GO" id="GO:0009264">
    <property type="term" value="P:deoxyribonucleotide catabolic process"/>
    <property type="evidence" value="ECO:0007669"/>
    <property type="project" value="UniProtKB-UniRule"/>
</dbReference>
<comment type="subcellular location">
    <subcellularLocation>
        <location evidence="7">Cytoplasm</location>
    </subcellularLocation>
</comment>
<feature type="active site" description="Proton donor/acceptor" evidence="7">
    <location>
        <position position="93"/>
    </location>
</feature>
<evidence type="ECO:0000256" key="2">
    <source>
        <dbReference type="ARBA" id="ARBA00022490"/>
    </source>
</evidence>
<dbReference type="GO" id="GO:0005737">
    <property type="term" value="C:cytoplasm"/>
    <property type="evidence" value="ECO:0007669"/>
    <property type="project" value="UniProtKB-SubCell"/>
</dbReference>
<dbReference type="GO" id="GO:0016052">
    <property type="term" value="P:carbohydrate catabolic process"/>
    <property type="evidence" value="ECO:0007669"/>
    <property type="project" value="TreeGrafter"/>
</dbReference>
<evidence type="ECO:0000256" key="7">
    <source>
        <dbReference type="HAMAP-Rule" id="MF_00114"/>
    </source>
</evidence>
<dbReference type="SUPFAM" id="SSF51569">
    <property type="entry name" value="Aldolase"/>
    <property type="match status" value="1"/>
</dbReference>
<evidence type="ECO:0000256" key="3">
    <source>
        <dbReference type="ARBA" id="ARBA00023239"/>
    </source>
</evidence>
<gene>
    <name evidence="7 8" type="primary">deoC</name>
    <name evidence="8" type="ORF">IAC59_10655</name>
</gene>
<dbReference type="SMART" id="SM01133">
    <property type="entry name" value="DeoC"/>
    <property type="match status" value="1"/>
</dbReference>
<dbReference type="EMBL" id="DVNK01000063">
    <property type="protein sequence ID" value="HIU47697.1"/>
    <property type="molecule type" value="Genomic_DNA"/>
</dbReference>
<evidence type="ECO:0000256" key="6">
    <source>
        <dbReference type="ARBA" id="ARBA00056337"/>
    </source>
</evidence>
<dbReference type="InterPro" id="IPR011343">
    <property type="entry name" value="DeoC"/>
</dbReference>
<organism evidence="8 9">
    <name type="scientific">Candidatus Fimadaptatus faecigallinarum</name>
    <dbReference type="NCBI Taxonomy" id="2840814"/>
    <lineage>
        <taxon>Bacteria</taxon>
        <taxon>Bacillati</taxon>
        <taxon>Bacillota</taxon>
        <taxon>Clostridia</taxon>
        <taxon>Eubacteriales</taxon>
        <taxon>Candidatus Fimadaptatus</taxon>
    </lineage>
</organism>
<evidence type="ECO:0000313" key="9">
    <source>
        <dbReference type="Proteomes" id="UP000824123"/>
    </source>
</evidence>
<keyword evidence="4 7" id="KW-0704">Schiff base</keyword>
<proteinExistence type="inferred from homology"/>
<dbReference type="PANTHER" id="PTHR10889:SF1">
    <property type="entry name" value="DEOXYRIBOSE-PHOSPHATE ALDOLASE"/>
    <property type="match status" value="1"/>
</dbReference>
<keyword evidence="2 7" id="KW-0963">Cytoplasm</keyword>
<dbReference type="EC" id="4.1.2.4" evidence="7"/>
<comment type="catalytic activity">
    <reaction evidence="5 7">
        <text>2-deoxy-D-ribose 5-phosphate = D-glyceraldehyde 3-phosphate + acetaldehyde</text>
        <dbReference type="Rhea" id="RHEA:12821"/>
        <dbReference type="ChEBI" id="CHEBI:15343"/>
        <dbReference type="ChEBI" id="CHEBI:59776"/>
        <dbReference type="ChEBI" id="CHEBI:62877"/>
        <dbReference type="EC" id="4.1.2.4"/>
    </reaction>
</comment>
<dbReference type="GO" id="GO:0004139">
    <property type="term" value="F:deoxyribose-phosphate aldolase activity"/>
    <property type="evidence" value="ECO:0007669"/>
    <property type="project" value="UniProtKB-UniRule"/>
</dbReference>
<dbReference type="CDD" id="cd00959">
    <property type="entry name" value="DeoC"/>
    <property type="match status" value="1"/>
</dbReference>
<comment type="pathway">
    <text evidence="7">Carbohydrate degradation; 2-deoxy-D-ribose 1-phosphate degradation; D-glyceraldehyde 3-phosphate and acetaldehyde from 2-deoxy-alpha-D-ribose 1-phosphate: step 2/2.</text>
</comment>
<comment type="similarity">
    <text evidence="1 7">Belongs to the DeoC/FbaB aldolase family. DeoC type 1 subfamily.</text>
</comment>
<dbReference type="FunFam" id="3.20.20.70:FF:000044">
    <property type="entry name" value="Deoxyribose-phosphate aldolase"/>
    <property type="match status" value="1"/>
</dbReference>
<dbReference type="PIRSF" id="PIRSF001357">
    <property type="entry name" value="DeoC"/>
    <property type="match status" value="1"/>
</dbReference>
<accession>A0A9D1LTH0</accession>
<protein>
    <recommendedName>
        <fullName evidence="7">Deoxyribose-phosphate aldolase</fullName>
        <shortName evidence="7">DERA</shortName>
        <ecNumber evidence="7">4.1.2.4</ecNumber>
    </recommendedName>
    <alternativeName>
        <fullName evidence="7">2-deoxy-D-ribose 5-phosphate aldolase</fullName>
    </alternativeName>
    <alternativeName>
        <fullName evidence="7">Phosphodeoxyriboaldolase</fullName>
        <shortName evidence="7">Deoxyriboaldolase</shortName>
    </alternativeName>
</protein>
<dbReference type="GO" id="GO:0006018">
    <property type="term" value="P:2-deoxyribose 1-phosphate catabolic process"/>
    <property type="evidence" value="ECO:0007669"/>
    <property type="project" value="UniProtKB-UniRule"/>
</dbReference>
<dbReference type="Gene3D" id="3.20.20.70">
    <property type="entry name" value="Aldolase class I"/>
    <property type="match status" value="1"/>
</dbReference>
<keyword evidence="3 7" id="KW-0456">Lyase</keyword>
<evidence type="ECO:0000256" key="5">
    <source>
        <dbReference type="ARBA" id="ARBA00048791"/>
    </source>
</evidence>
<reference evidence="8" key="2">
    <citation type="journal article" date="2021" name="PeerJ">
        <title>Extensive microbial diversity within the chicken gut microbiome revealed by metagenomics and culture.</title>
        <authorList>
            <person name="Gilroy R."/>
            <person name="Ravi A."/>
            <person name="Getino M."/>
            <person name="Pursley I."/>
            <person name="Horton D.L."/>
            <person name="Alikhan N.F."/>
            <person name="Baker D."/>
            <person name="Gharbi K."/>
            <person name="Hall N."/>
            <person name="Watson M."/>
            <person name="Adriaenssens E.M."/>
            <person name="Foster-Nyarko E."/>
            <person name="Jarju S."/>
            <person name="Secka A."/>
            <person name="Antonio M."/>
            <person name="Oren A."/>
            <person name="Chaudhuri R.R."/>
            <person name="La Ragione R."/>
            <person name="Hildebrand F."/>
            <person name="Pallen M.J."/>
        </authorList>
    </citation>
    <scope>NUCLEOTIDE SEQUENCE</scope>
    <source>
        <strain evidence="8">ChiSxjej2B14-8506</strain>
    </source>
</reference>
<feature type="active site" description="Schiff-base intermediate with acetaldehyde" evidence="7">
    <location>
        <position position="157"/>
    </location>
</feature>
<sequence length="246" mass="26637">MLNPAQIAAMLDHSMLQPYLTDYEIARGCDIALEYHTASVCARPADMPTVVKRLDGSGINACTVIGFPHGSVQPDVKLYEARRALDDGASELDMVINIGRMRAGDEAYVHDEIAAICEAAHLQNAIVKVILENCYLTFDEIARACAICSDCGADFVKTSTGYGKYGAKLRDLMLMKRSIAPQVRIKAAGGIRTLDMALLCRFAGCARCGASATEDIMRKALRREAEGTLCDKTQAEFDAALAAETY</sequence>
<evidence type="ECO:0000313" key="8">
    <source>
        <dbReference type="EMBL" id="HIU47697.1"/>
    </source>
</evidence>
<dbReference type="InterPro" id="IPR002915">
    <property type="entry name" value="DeoC/FbaB/LacD_aldolase"/>
</dbReference>
<dbReference type="AlphaFoldDB" id="A0A9D1LTH0"/>
<feature type="active site" description="Proton donor/acceptor" evidence="7">
    <location>
        <position position="186"/>
    </location>
</feature>
<evidence type="ECO:0000256" key="1">
    <source>
        <dbReference type="ARBA" id="ARBA00010936"/>
    </source>
</evidence>
<evidence type="ECO:0000256" key="4">
    <source>
        <dbReference type="ARBA" id="ARBA00023270"/>
    </source>
</evidence>
<dbReference type="InterPro" id="IPR028581">
    <property type="entry name" value="DeoC_typeI"/>
</dbReference>
<dbReference type="HAMAP" id="MF_00114">
    <property type="entry name" value="DeoC_type1"/>
    <property type="match status" value="1"/>
</dbReference>
<comment type="function">
    <text evidence="6 7">Catalyzes a reversible aldol reaction between acetaldehyde and D-glyceraldehyde 3-phosphate to generate 2-deoxy-D-ribose 5-phosphate.</text>
</comment>
<dbReference type="NCBIfam" id="TIGR00126">
    <property type="entry name" value="deoC"/>
    <property type="match status" value="1"/>
</dbReference>
<dbReference type="PANTHER" id="PTHR10889">
    <property type="entry name" value="DEOXYRIBOSE-PHOSPHATE ALDOLASE"/>
    <property type="match status" value="1"/>
</dbReference>
<dbReference type="InterPro" id="IPR013785">
    <property type="entry name" value="Aldolase_TIM"/>
</dbReference>
<comment type="caution">
    <text evidence="8">The sequence shown here is derived from an EMBL/GenBank/DDBJ whole genome shotgun (WGS) entry which is preliminary data.</text>
</comment>
<dbReference type="Pfam" id="PF01791">
    <property type="entry name" value="DeoC"/>
    <property type="match status" value="1"/>
</dbReference>